<dbReference type="EMBL" id="JAJSOW010000101">
    <property type="protein sequence ID" value="KAI9181405.1"/>
    <property type="molecule type" value="Genomic_DNA"/>
</dbReference>
<protein>
    <submittedName>
        <fullName evidence="1">Uncharacterized protein</fullName>
    </submittedName>
</protein>
<dbReference type="Proteomes" id="UP001064489">
    <property type="component" value="Chromosome 4"/>
</dbReference>
<sequence>MATSNPKPVVSWEFWEEVAKVEKVNQSCGTLIFRFAIHEIRQQPEALIEGIASSFIKEILLQGGKYSVQPVTFRIHGYAKLFITQCYSQGCADRLQIFSTDFIDGDFVDACAGATDARIEGKA</sequence>
<reference evidence="1" key="2">
    <citation type="submission" date="2023-02" db="EMBL/GenBank/DDBJ databases">
        <authorList>
            <person name="Swenson N.G."/>
            <person name="Wegrzyn J.L."/>
            <person name="Mcevoy S.L."/>
        </authorList>
    </citation>
    <scope>NUCLEOTIDE SEQUENCE</scope>
    <source>
        <strain evidence="1">91603</strain>
        <tissue evidence="1">Leaf</tissue>
    </source>
</reference>
<reference evidence="1" key="1">
    <citation type="journal article" date="2022" name="Plant J.">
        <title>Strategies of tolerance reflected in two North American maple genomes.</title>
        <authorList>
            <person name="McEvoy S.L."/>
            <person name="Sezen U.U."/>
            <person name="Trouern-Trend A."/>
            <person name="McMahon S.M."/>
            <person name="Schaberg P.G."/>
            <person name="Yang J."/>
            <person name="Wegrzyn J.L."/>
            <person name="Swenson N.G."/>
        </authorList>
    </citation>
    <scope>NUCLEOTIDE SEQUENCE</scope>
    <source>
        <strain evidence="1">91603</strain>
    </source>
</reference>
<comment type="caution">
    <text evidence="1">The sequence shown here is derived from an EMBL/GenBank/DDBJ whole genome shotgun (WGS) entry which is preliminary data.</text>
</comment>
<accession>A0AAD5J4D2</accession>
<gene>
    <name evidence="1" type="ORF">LWI28_014683</name>
</gene>
<keyword evidence="2" id="KW-1185">Reference proteome</keyword>
<proteinExistence type="predicted"/>
<evidence type="ECO:0000313" key="2">
    <source>
        <dbReference type="Proteomes" id="UP001064489"/>
    </source>
</evidence>
<dbReference type="AlphaFoldDB" id="A0AAD5J4D2"/>
<evidence type="ECO:0000313" key="1">
    <source>
        <dbReference type="EMBL" id="KAI9181405.1"/>
    </source>
</evidence>
<organism evidence="1 2">
    <name type="scientific">Acer negundo</name>
    <name type="common">Box elder</name>
    <dbReference type="NCBI Taxonomy" id="4023"/>
    <lineage>
        <taxon>Eukaryota</taxon>
        <taxon>Viridiplantae</taxon>
        <taxon>Streptophyta</taxon>
        <taxon>Embryophyta</taxon>
        <taxon>Tracheophyta</taxon>
        <taxon>Spermatophyta</taxon>
        <taxon>Magnoliopsida</taxon>
        <taxon>eudicotyledons</taxon>
        <taxon>Gunneridae</taxon>
        <taxon>Pentapetalae</taxon>
        <taxon>rosids</taxon>
        <taxon>malvids</taxon>
        <taxon>Sapindales</taxon>
        <taxon>Sapindaceae</taxon>
        <taxon>Hippocastanoideae</taxon>
        <taxon>Acereae</taxon>
        <taxon>Acer</taxon>
    </lineage>
</organism>
<name>A0AAD5J4D2_ACENE</name>